<feature type="region of interest" description="Disordered" evidence="1">
    <location>
        <begin position="98"/>
        <end position="153"/>
    </location>
</feature>
<dbReference type="EMBL" id="MU154624">
    <property type="protein sequence ID" value="KAF9491214.1"/>
    <property type="molecule type" value="Genomic_DNA"/>
</dbReference>
<gene>
    <name evidence="2" type="ORF">BDN71DRAFT_96365</name>
</gene>
<sequence>MLYIIAKLNTAVTGIPALRVTKEGRPNVASNFPLGRANSAYGTSIPHLSLQKTDIRRTARLLKGGRWKGDSFVITYSSGFWGRREHAAHRYSCHMSTPPTQFGTPIRPATPHRTSDHSIFDSPSYRPHQACPYAPTPPASWSPSNDPSIHQSL</sequence>
<reference evidence="2" key="1">
    <citation type="submission" date="2020-11" db="EMBL/GenBank/DDBJ databases">
        <authorList>
            <consortium name="DOE Joint Genome Institute"/>
            <person name="Ahrendt S."/>
            <person name="Riley R."/>
            <person name="Andreopoulos W."/>
            <person name="Labutti K."/>
            <person name="Pangilinan J."/>
            <person name="Ruiz-Duenas F.J."/>
            <person name="Barrasa J.M."/>
            <person name="Sanchez-Garcia M."/>
            <person name="Camarero S."/>
            <person name="Miyauchi S."/>
            <person name="Serrano A."/>
            <person name="Linde D."/>
            <person name="Babiker R."/>
            <person name="Drula E."/>
            <person name="Ayuso-Fernandez I."/>
            <person name="Pacheco R."/>
            <person name="Padilla G."/>
            <person name="Ferreira P."/>
            <person name="Barriuso J."/>
            <person name="Kellner H."/>
            <person name="Castanera R."/>
            <person name="Alfaro M."/>
            <person name="Ramirez L."/>
            <person name="Pisabarro A.G."/>
            <person name="Kuo A."/>
            <person name="Tritt A."/>
            <person name="Lipzen A."/>
            <person name="He G."/>
            <person name="Yan M."/>
            <person name="Ng V."/>
            <person name="Cullen D."/>
            <person name="Martin F."/>
            <person name="Rosso M.-N."/>
            <person name="Henrissat B."/>
            <person name="Hibbett D."/>
            <person name="Martinez A.T."/>
            <person name="Grigoriev I.V."/>
        </authorList>
    </citation>
    <scope>NUCLEOTIDE SEQUENCE</scope>
    <source>
        <strain evidence="2">ATCC 90797</strain>
    </source>
</reference>
<proteinExistence type="predicted"/>
<accession>A0A9P6DBY5</accession>
<protein>
    <submittedName>
        <fullName evidence="2">Uncharacterized protein</fullName>
    </submittedName>
</protein>
<evidence type="ECO:0000256" key="1">
    <source>
        <dbReference type="SAM" id="MobiDB-lite"/>
    </source>
</evidence>
<comment type="caution">
    <text evidence="2">The sequence shown here is derived from an EMBL/GenBank/DDBJ whole genome shotgun (WGS) entry which is preliminary data.</text>
</comment>
<evidence type="ECO:0000313" key="2">
    <source>
        <dbReference type="EMBL" id="KAF9491214.1"/>
    </source>
</evidence>
<name>A0A9P6DBY5_PLEER</name>
<dbReference type="Proteomes" id="UP000807025">
    <property type="component" value="Unassembled WGS sequence"/>
</dbReference>
<feature type="compositionally biased region" description="Polar residues" evidence="1">
    <location>
        <begin position="141"/>
        <end position="153"/>
    </location>
</feature>
<evidence type="ECO:0000313" key="3">
    <source>
        <dbReference type="Proteomes" id="UP000807025"/>
    </source>
</evidence>
<dbReference type="AlphaFoldDB" id="A0A9P6DBY5"/>
<organism evidence="2 3">
    <name type="scientific">Pleurotus eryngii</name>
    <name type="common">Boletus of the steppes</name>
    <dbReference type="NCBI Taxonomy" id="5323"/>
    <lineage>
        <taxon>Eukaryota</taxon>
        <taxon>Fungi</taxon>
        <taxon>Dikarya</taxon>
        <taxon>Basidiomycota</taxon>
        <taxon>Agaricomycotina</taxon>
        <taxon>Agaricomycetes</taxon>
        <taxon>Agaricomycetidae</taxon>
        <taxon>Agaricales</taxon>
        <taxon>Pleurotineae</taxon>
        <taxon>Pleurotaceae</taxon>
        <taxon>Pleurotus</taxon>
    </lineage>
</organism>
<keyword evidence="3" id="KW-1185">Reference proteome</keyword>